<dbReference type="EMBL" id="CM003603">
    <property type="protein sequence ID" value="KYP76468.1"/>
    <property type="molecule type" value="Genomic_DNA"/>
</dbReference>
<dbReference type="Proteomes" id="UP000075243">
    <property type="component" value="Chromosome 1"/>
</dbReference>
<organism evidence="3 4">
    <name type="scientific">Cajanus cajan</name>
    <name type="common">Pigeon pea</name>
    <name type="synonym">Cajanus indicus</name>
    <dbReference type="NCBI Taxonomy" id="3821"/>
    <lineage>
        <taxon>Eukaryota</taxon>
        <taxon>Viridiplantae</taxon>
        <taxon>Streptophyta</taxon>
        <taxon>Embryophyta</taxon>
        <taxon>Tracheophyta</taxon>
        <taxon>Spermatophyta</taxon>
        <taxon>Magnoliopsida</taxon>
        <taxon>eudicotyledons</taxon>
        <taxon>Gunneridae</taxon>
        <taxon>Pentapetalae</taxon>
        <taxon>rosids</taxon>
        <taxon>fabids</taxon>
        <taxon>Fabales</taxon>
        <taxon>Fabaceae</taxon>
        <taxon>Papilionoideae</taxon>
        <taxon>50 kb inversion clade</taxon>
        <taxon>NPAAA clade</taxon>
        <taxon>indigoferoid/millettioid clade</taxon>
        <taxon>Phaseoleae</taxon>
        <taxon>Cajanus</taxon>
    </lineage>
</organism>
<reference evidence="3 4" key="1">
    <citation type="journal article" date="2012" name="Nat. Biotechnol.">
        <title>Draft genome sequence of pigeonpea (Cajanus cajan), an orphan legume crop of resource-poor farmers.</title>
        <authorList>
            <person name="Varshney R.K."/>
            <person name="Chen W."/>
            <person name="Li Y."/>
            <person name="Bharti A.K."/>
            <person name="Saxena R.K."/>
            <person name="Schlueter J.A."/>
            <person name="Donoghue M.T."/>
            <person name="Azam S."/>
            <person name="Fan G."/>
            <person name="Whaley A.M."/>
            <person name="Farmer A.D."/>
            <person name="Sheridan J."/>
            <person name="Iwata A."/>
            <person name="Tuteja R."/>
            <person name="Penmetsa R.V."/>
            <person name="Wu W."/>
            <person name="Upadhyaya H.D."/>
            <person name="Yang S.P."/>
            <person name="Shah T."/>
            <person name="Saxena K.B."/>
            <person name="Michael T."/>
            <person name="McCombie W.R."/>
            <person name="Yang B."/>
            <person name="Zhang G."/>
            <person name="Yang H."/>
            <person name="Wang J."/>
            <person name="Spillane C."/>
            <person name="Cook D.R."/>
            <person name="May G.D."/>
            <person name="Xu X."/>
            <person name="Jackson S.A."/>
        </authorList>
    </citation>
    <scope>NUCLEOTIDE SEQUENCE [LARGE SCALE GENOMIC DNA]</scope>
    <source>
        <strain evidence="4">cv. Asha</strain>
    </source>
</reference>
<evidence type="ECO:0000313" key="3">
    <source>
        <dbReference type="EMBL" id="KYP76468.1"/>
    </source>
</evidence>
<keyword evidence="4" id="KW-1185">Reference proteome</keyword>
<dbReference type="AlphaFoldDB" id="A0A151UB41"/>
<dbReference type="PANTHER" id="PTHR33184:SF51">
    <property type="entry name" value="BETA-1,3-N-ACETYLGLUCOSAMINYLTRANSFERASE FAMILY PROTEIN"/>
    <property type="match status" value="1"/>
</dbReference>
<evidence type="ECO:0000256" key="1">
    <source>
        <dbReference type="ARBA" id="ARBA00022729"/>
    </source>
</evidence>
<dbReference type="InterPro" id="IPR040361">
    <property type="entry name" value="TPD1"/>
</dbReference>
<dbReference type="Pfam" id="PF24068">
    <property type="entry name" value="TPD1_C"/>
    <property type="match status" value="1"/>
</dbReference>
<dbReference type="OMA" id="WAHGMPE"/>
<evidence type="ECO:0000313" key="4">
    <source>
        <dbReference type="Proteomes" id="UP000075243"/>
    </source>
</evidence>
<name>A0A151UB41_CAJCA</name>
<keyword evidence="1 2" id="KW-0732">Signal</keyword>
<sequence length="125" mass="14310">MASIFKLLSLILFFGFIFKGDALYCSSGKNIIIKQSRTGNWAHGMPEWKVRITNKCVCAQSQVKLKCDGFRTYKYVDQSILQISGDVCLLKKGQSIYPFQTVEFLYAWDPQFPFQLISSQEICDS</sequence>
<evidence type="ECO:0000256" key="2">
    <source>
        <dbReference type="SAM" id="SignalP"/>
    </source>
</evidence>
<dbReference type="PANTHER" id="PTHR33184">
    <property type="entry name" value="PROTEIN TAPETUM DETERMINANT 1-LIKE-RELATED"/>
    <property type="match status" value="1"/>
</dbReference>
<protein>
    <submittedName>
        <fullName evidence="3">Uncharacterized protein</fullName>
    </submittedName>
</protein>
<feature type="chain" id="PRO_5007589651" evidence="2">
    <location>
        <begin position="23"/>
        <end position="125"/>
    </location>
</feature>
<feature type="signal peptide" evidence="2">
    <location>
        <begin position="1"/>
        <end position="22"/>
    </location>
</feature>
<dbReference type="GO" id="GO:0001709">
    <property type="term" value="P:cell fate determination"/>
    <property type="evidence" value="ECO:0007669"/>
    <property type="project" value="TreeGrafter"/>
</dbReference>
<dbReference type="STRING" id="3821.A0A151UB41"/>
<proteinExistence type="predicted"/>
<dbReference type="Gramene" id="C.cajan_20114.t">
    <property type="protein sequence ID" value="C.cajan_20114.t"/>
    <property type="gene ID" value="C.cajan_20114"/>
</dbReference>
<accession>A0A151UB41</accession>
<gene>
    <name evidence="3" type="ORF">KK1_020712</name>
</gene>